<gene>
    <name evidence="2" type="ORF">EJB05_10818</name>
</gene>
<dbReference type="PANTHER" id="PTHR33115:SF11">
    <property type="entry name" value="OS07G0654700 PROTEIN"/>
    <property type="match status" value="1"/>
</dbReference>
<keyword evidence="1" id="KW-0812">Transmembrane</keyword>
<sequence length="168" mass="19049">MAEGVEHRVGKDKRATPEKNLNSFVRFVAFIERVGNALGTLAFTWATVVLLGSYPTVLRQKGVRDFWCATIIVFLEAAKMFSRNNKMDYQLFFHTKGAFRRLGWNGLIVIVCLSNITTYWIALIKDRDRGTTHQGTAPRHINMQPLGCNPIDGSLNNRVHHKTQWSSG</sequence>
<keyword evidence="1" id="KW-1133">Transmembrane helix</keyword>
<keyword evidence="3" id="KW-1185">Reference proteome</keyword>
<dbReference type="EMBL" id="RWGY01000007">
    <property type="protein sequence ID" value="TVU37502.1"/>
    <property type="molecule type" value="Genomic_DNA"/>
</dbReference>
<organism evidence="2 3">
    <name type="scientific">Eragrostis curvula</name>
    <name type="common">weeping love grass</name>
    <dbReference type="NCBI Taxonomy" id="38414"/>
    <lineage>
        <taxon>Eukaryota</taxon>
        <taxon>Viridiplantae</taxon>
        <taxon>Streptophyta</taxon>
        <taxon>Embryophyta</taxon>
        <taxon>Tracheophyta</taxon>
        <taxon>Spermatophyta</taxon>
        <taxon>Magnoliopsida</taxon>
        <taxon>Liliopsida</taxon>
        <taxon>Poales</taxon>
        <taxon>Poaceae</taxon>
        <taxon>PACMAD clade</taxon>
        <taxon>Chloridoideae</taxon>
        <taxon>Eragrostideae</taxon>
        <taxon>Eragrostidinae</taxon>
        <taxon>Eragrostis</taxon>
    </lineage>
</organism>
<dbReference type="PANTHER" id="PTHR33115">
    <property type="entry name" value="ARM REPEAT SUPERFAMILY PROTEIN"/>
    <property type="match status" value="1"/>
</dbReference>
<dbReference type="AlphaFoldDB" id="A0A5J9VM63"/>
<dbReference type="Gramene" id="TVU37502">
    <property type="protein sequence ID" value="TVU37502"/>
    <property type="gene ID" value="EJB05_10818"/>
</dbReference>
<reference evidence="2 3" key="1">
    <citation type="journal article" date="2019" name="Sci. Rep.">
        <title>A high-quality genome of Eragrostis curvula grass provides insights into Poaceae evolution and supports new strategies to enhance forage quality.</title>
        <authorList>
            <person name="Carballo J."/>
            <person name="Santos B.A.C.M."/>
            <person name="Zappacosta D."/>
            <person name="Garbus I."/>
            <person name="Selva J.P."/>
            <person name="Gallo C.A."/>
            <person name="Diaz A."/>
            <person name="Albertini E."/>
            <person name="Caccamo M."/>
            <person name="Echenique V."/>
        </authorList>
    </citation>
    <scope>NUCLEOTIDE SEQUENCE [LARGE SCALE GENOMIC DNA]</scope>
    <source>
        <strain evidence="3">cv. Victoria</strain>
        <tissue evidence="2">Leaf</tissue>
    </source>
</reference>
<accession>A0A5J9VM63</accession>
<protein>
    <submittedName>
        <fullName evidence="2">Uncharacterized protein</fullName>
    </submittedName>
</protein>
<feature type="transmembrane region" description="Helical" evidence="1">
    <location>
        <begin position="102"/>
        <end position="124"/>
    </location>
</feature>
<name>A0A5J9VM63_9POAL</name>
<feature type="transmembrane region" description="Helical" evidence="1">
    <location>
        <begin position="34"/>
        <end position="54"/>
    </location>
</feature>
<keyword evidence="1" id="KW-0472">Membrane</keyword>
<evidence type="ECO:0000256" key="1">
    <source>
        <dbReference type="SAM" id="Phobius"/>
    </source>
</evidence>
<comment type="caution">
    <text evidence="2">The sequence shown here is derived from an EMBL/GenBank/DDBJ whole genome shotgun (WGS) entry which is preliminary data.</text>
</comment>
<evidence type="ECO:0000313" key="2">
    <source>
        <dbReference type="EMBL" id="TVU37502.1"/>
    </source>
</evidence>
<evidence type="ECO:0000313" key="3">
    <source>
        <dbReference type="Proteomes" id="UP000324897"/>
    </source>
</evidence>
<dbReference type="OrthoDB" id="685634at2759"/>
<proteinExistence type="predicted"/>
<dbReference type="Proteomes" id="UP000324897">
    <property type="component" value="Chromosome 4"/>
</dbReference>
<feature type="non-terminal residue" evidence="2">
    <location>
        <position position="1"/>
    </location>
</feature>